<dbReference type="Gene3D" id="2.40.160.180">
    <property type="entry name" value="Carbohydrate-selective porin OprB"/>
    <property type="match status" value="1"/>
</dbReference>
<sequence>MLAAVLLASFAQHCQAQRRDNNPIEAGNVLDDIAPTPGALIPFGIPQSWFDAKDDIYEKHGLRFGFSYQILGQRASEVLPDATYDTALGDWWGFLGKWTLLNRGSDSEGTLVFSMFERGPVGSNAAPATFGQAQVGSLTGNVEFTTWDFAIENLYWEQHLSPGDDKVMLRVGNQVVTTLLNPMRFKDSRVSFTTGPWAFHESVPYPTFGFGAGFKWWPDKEKGSGLYIAGSLNDLNGDPNLQGFDWGTVDRGEFFYGLEVGYDWERAKDDYDHVHLLLFYADERSTRSPDILPNKAGGGVRLYGAKQWNRWVGFGGYTYNTAEGGGVSGTVAKHTLAAGAAYLDPFDIQGEAAFSFLYMKPIESIFEEPVRDQHGLELYWRIRFTNNIWVTPGVHLILQPALNQDENSMVIPQLKLRVAI</sequence>
<dbReference type="Pfam" id="PF04966">
    <property type="entry name" value="OprB"/>
    <property type="match status" value="1"/>
</dbReference>
<comment type="caution">
    <text evidence="3">The sequence shown here is derived from an EMBL/GenBank/DDBJ whole genome shotgun (WGS) entry which is preliminary data.</text>
</comment>
<dbReference type="Proteomes" id="UP001224392">
    <property type="component" value="Unassembled WGS sequence"/>
</dbReference>
<comment type="similarity">
    <text evidence="1 2">Belongs to the OprB family.</text>
</comment>
<organism evidence="3 4">
    <name type="scientific">Biformimicrobium ophioploci</name>
    <dbReference type="NCBI Taxonomy" id="3036711"/>
    <lineage>
        <taxon>Bacteria</taxon>
        <taxon>Pseudomonadati</taxon>
        <taxon>Pseudomonadota</taxon>
        <taxon>Gammaproteobacteria</taxon>
        <taxon>Cellvibrionales</taxon>
        <taxon>Microbulbiferaceae</taxon>
        <taxon>Biformimicrobium</taxon>
    </lineage>
</organism>
<evidence type="ECO:0000313" key="3">
    <source>
        <dbReference type="EMBL" id="GMG87793.1"/>
    </source>
</evidence>
<dbReference type="InterPro" id="IPR038673">
    <property type="entry name" value="OprB_sf"/>
</dbReference>
<gene>
    <name evidence="3" type="ORF">MNKW57_21140</name>
</gene>
<evidence type="ECO:0008006" key="5">
    <source>
        <dbReference type="Google" id="ProtNLM"/>
    </source>
</evidence>
<evidence type="ECO:0000256" key="2">
    <source>
        <dbReference type="RuleBase" id="RU363072"/>
    </source>
</evidence>
<evidence type="ECO:0000256" key="1">
    <source>
        <dbReference type="ARBA" id="ARBA00008769"/>
    </source>
</evidence>
<accession>A0ABQ6M0C3</accession>
<protein>
    <recommendedName>
        <fullName evidence="5">Porin</fullName>
    </recommendedName>
</protein>
<dbReference type="EMBL" id="BSYJ01000004">
    <property type="protein sequence ID" value="GMG87793.1"/>
    <property type="molecule type" value="Genomic_DNA"/>
</dbReference>
<evidence type="ECO:0000313" key="4">
    <source>
        <dbReference type="Proteomes" id="UP001224392"/>
    </source>
</evidence>
<proteinExistence type="inferred from homology"/>
<name>A0ABQ6M0C3_9GAMM</name>
<dbReference type="InterPro" id="IPR007049">
    <property type="entry name" value="Carb-sel_porin_OprB"/>
</dbReference>
<keyword evidence="4" id="KW-1185">Reference proteome</keyword>
<reference evidence="3 4" key="1">
    <citation type="submission" date="2023-04" db="EMBL/GenBank/DDBJ databases">
        <title>Marinobulbifer ophiurae gen. nov., sp. Nov., isolate from tissue of brittle star Ophioplocus japonicus.</title>
        <authorList>
            <person name="Kawano K."/>
            <person name="Sawayama S."/>
            <person name="Nakagawa S."/>
        </authorList>
    </citation>
    <scope>NUCLEOTIDE SEQUENCE [LARGE SCALE GENOMIC DNA]</scope>
    <source>
        <strain evidence="3 4">NKW57</strain>
    </source>
</reference>